<dbReference type="STRING" id="1231391.GCA_000308195_02573"/>
<organism evidence="5 6">
    <name type="scientific">Pusillimonas noertemannii</name>
    <dbReference type="NCBI Taxonomy" id="305977"/>
    <lineage>
        <taxon>Bacteria</taxon>
        <taxon>Pseudomonadati</taxon>
        <taxon>Pseudomonadota</taxon>
        <taxon>Betaproteobacteria</taxon>
        <taxon>Burkholderiales</taxon>
        <taxon>Alcaligenaceae</taxon>
        <taxon>Pusillimonas</taxon>
    </lineage>
</organism>
<evidence type="ECO:0000256" key="2">
    <source>
        <dbReference type="ARBA" id="ARBA00022729"/>
    </source>
</evidence>
<keyword evidence="2 3" id="KW-0732">Signal</keyword>
<evidence type="ECO:0000256" key="1">
    <source>
        <dbReference type="ARBA" id="ARBA00010062"/>
    </source>
</evidence>
<gene>
    <name evidence="5" type="ORF">C7440_1986</name>
</gene>
<dbReference type="InterPro" id="IPR028082">
    <property type="entry name" value="Peripla_BP_I"/>
</dbReference>
<evidence type="ECO:0000313" key="5">
    <source>
        <dbReference type="EMBL" id="PVY62492.1"/>
    </source>
</evidence>
<name>A0A2U1CNB4_9BURK</name>
<dbReference type="Pfam" id="PF13458">
    <property type="entry name" value="Peripla_BP_6"/>
    <property type="match status" value="1"/>
</dbReference>
<reference evidence="5 6" key="1">
    <citation type="submission" date="2018-04" db="EMBL/GenBank/DDBJ databases">
        <title>Genomic Encyclopedia of Type Strains, Phase IV (KMG-IV): sequencing the most valuable type-strain genomes for metagenomic binning, comparative biology and taxonomic classification.</title>
        <authorList>
            <person name="Goeker M."/>
        </authorList>
    </citation>
    <scope>NUCLEOTIDE SEQUENCE [LARGE SCALE GENOMIC DNA]</scope>
    <source>
        <strain evidence="5 6">DSM 10065</strain>
    </source>
</reference>
<proteinExistence type="inferred from homology"/>
<evidence type="ECO:0000256" key="3">
    <source>
        <dbReference type="SAM" id="SignalP"/>
    </source>
</evidence>
<accession>A0A2U1CNB4</accession>
<dbReference type="PANTHER" id="PTHR30483:SF6">
    <property type="entry name" value="PERIPLASMIC BINDING PROTEIN OF ABC TRANSPORTER FOR NATURAL AMINO ACIDS"/>
    <property type="match status" value="1"/>
</dbReference>
<dbReference type="InterPro" id="IPR051010">
    <property type="entry name" value="BCAA_transport"/>
</dbReference>
<dbReference type="OrthoDB" id="8766630at2"/>
<dbReference type="Gene3D" id="3.40.50.2300">
    <property type="match status" value="2"/>
</dbReference>
<evidence type="ECO:0000259" key="4">
    <source>
        <dbReference type="Pfam" id="PF13458"/>
    </source>
</evidence>
<comment type="caution">
    <text evidence="5">The sequence shown here is derived from an EMBL/GenBank/DDBJ whole genome shotgun (WGS) entry which is preliminary data.</text>
</comment>
<keyword evidence="6" id="KW-1185">Reference proteome</keyword>
<dbReference type="PANTHER" id="PTHR30483">
    <property type="entry name" value="LEUCINE-SPECIFIC-BINDING PROTEIN"/>
    <property type="match status" value="1"/>
</dbReference>
<dbReference type="AlphaFoldDB" id="A0A2U1CNB4"/>
<dbReference type="InterPro" id="IPR028081">
    <property type="entry name" value="Leu-bd"/>
</dbReference>
<dbReference type="EMBL" id="QEKO01000002">
    <property type="protein sequence ID" value="PVY62492.1"/>
    <property type="molecule type" value="Genomic_DNA"/>
</dbReference>
<protein>
    <submittedName>
        <fullName evidence="5">Branched-chain amino acid transport system substrate-binding protein</fullName>
    </submittedName>
</protein>
<dbReference type="SUPFAM" id="SSF53822">
    <property type="entry name" value="Periplasmic binding protein-like I"/>
    <property type="match status" value="1"/>
</dbReference>
<dbReference type="Proteomes" id="UP000246145">
    <property type="component" value="Unassembled WGS sequence"/>
</dbReference>
<evidence type="ECO:0000313" key="6">
    <source>
        <dbReference type="Proteomes" id="UP000246145"/>
    </source>
</evidence>
<feature type="signal peptide" evidence="3">
    <location>
        <begin position="1"/>
        <end position="23"/>
    </location>
</feature>
<comment type="similarity">
    <text evidence="1">Belongs to the leucine-binding protein family.</text>
</comment>
<dbReference type="RefSeq" id="WP_026068028.1">
    <property type="nucleotide sequence ID" value="NZ_JACCEX010000002.1"/>
</dbReference>
<feature type="chain" id="PRO_5015558042" evidence="3">
    <location>
        <begin position="24"/>
        <end position="397"/>
    </location>
</feature>
<sequence>MRFFKRILSIAAVVSVAVAGAAAAETIKIGLITSTSGQGTFLGEQMIQAAQLYMDQNKGRLPSGTDVKLIVRDDGGPNPDKARQLAQELIVREKVEFLTGFIWSPNAAAVAPLSTEAKVPTLLMNAGASVNITLSPYFVRFSMGTSTAPYYLGKWAGARYKTSYIAVTDYGPGFDSEKYFELGFRENTGAEVVGRVRMPINTADFVPYLQKVKELNPDVLFVFVPTGRIGVNFVKAFNDLGLAKQGIKLVGTGDITADEELPSLGDAALGLLTVHHYSGAADRQATKDFNAAWAAAYGKDSIPSFAAPQAWDTMDAIYEAIIAQEGKVESDKSMEILRHYKSDESPRGTISIDPRTRDIRQNEYLREVRKVDGRLANVEIEVVGQQVLDPWVEQNSK</sequence>
<feature type="domain" description="Leucine-binding protein" evidence="4">
    <location>
        <begin position="26"/>
        <end position="369"/>
    </location>
</feature>